<dbReference type="SUPFAM" id="SSF53062">
    <property type="entry name" value="PTS system fructose IIA component-like"/>
    <property type="match status" value="1"/>
</dbReference>
<dbReference type="EMBL" id="JQBR01000008">
    <property type="protein sequence ID" value="KRN65524.1"/>
    <property type="molecule type" value="Genomic_DNA"/>
</dbReference>
<dbReference type="AlphaFoldDB" id="A0A0R2IUV6"/>
<dbReference type="GO" id="GO:0009401">
    <property type="term" value="P:phosphoenolpyruvate-dependent sugar phosphotransferase system"/>
    <property type="evidence" value="ECO:0007669"/>
    <property type="project" value="UniProtKB-KW"/>
</dbReference>
<keyword evidence="4" id="KW-0762">Sugar transport</keyword>
<sequence>MQIIVTGHGNFASGIESTIKLLAGSINGVKYIDFTGDMNEKDLAEKYQKLLSTEEKTLFFCDLVGGTPYKQAVVASADKERTVAVVAGCNVGSLLELGLNSSALQAKSISEVATTFVETSKNNTKVFKHVVQNEQVDEDGI</sequence>
<dbReference type="InterPro" id="IPR051471">
    <property type="entry name" value="Bacterial_PTS_sugar_comp"/>
</dbReference>
<dbReference type="Gene3D" id="3.40.50.510">
    <property type="entry name" value="Phosphotransferase system, mannose-type IIA component"/>
    <property type="match status" value="1"/>
</dbReference>
<evidence type="ECO:0000256" key="3">
    <source>
        <dbReference type="ARBA" id="ARBA00022490"/>
    </source>
</evidence>
<accession>A0A0R2IUV6</accession>
<comment type="caution">
    <text evidence="9">The sequence shown here is derived from an EMBL/GenBank/DDBJ whole genome shotgun (WGS) entry which is preliminary data.</text>
</comment>
<dbReference type="PATRIC" id="fig|319652.3.peg.1832"/>
<keyword evidence="6" id="KW-0598">Phosphotransferase system</keyword>
<keyword evidence="5" id="KW-0808">Transferase</keyword>
<keyword evidence="2" id="KW-0813">Transport</keyword>
<proteinExistence type="predicted"/>
<evidence type="ECO:0000313" key="9">
    <source>
        <dbReference type="EMBL" id="KRN65524.1"/>
    </source>
</evidence>
<comment type="subcellular location">
    <subcellularLocation>
        <location evidence="1">Cytoplasm</location>
    </subcellularLocation>
</comment>
<dbReference type="STRING" id="319652.IV80_GL001805"/>
<dbReference type="InterPro" id="IPR036662">
    <property type="entry name" value="PTS_EIIA_man-typ_sf"/>
</dbReference>
<keyword evidence="3" id="KW-0963">Cytoplasm</keyword>
<evidence type="ECO:0000259" key="8">
    <source>
        <dbReference type="PROSITE" id="PS51096"/>
    </source>
</evidence>
<evidence type="ECO:0000256" key="6">
    <source>
        <dbReference type="ARBA" id="ARBA00022683"/>
    </source>
</evidence>
<evidence type="ECO:0000256" key="1">
    <source>
        <dbReference type="ARBA" id="ARBA00004496"/>
    </source>
</evidence>
<reference evidence="9 10" key="1">
    <citation type="journal article" date="2015" name="Genome Announc.">
        <title>Expanding the biotechnology potential of lactobacilli through comparative genomics of 213 strains and associated genera.</title>
        <authorList>
            <person name="Sun Z."/>
            <person name="Harris H.M."/>
            <person name="McCann A."/>
            <person name="Guo C."/>
            <person name="Argimon S."/>
            <person name="Zhang W."/>
            <person name="Yang X."/>
            <person name="Jeffery I.B."/>
            <person name="Cooney J.C."/>
            <person name="Kagawa T.F."/>
            <person name="Liu W."/>
            <person name="Song Y."/>
            <person name="Salvetti E."/>
            <person name="Wrobel A."/>
            <person name="Rasinkangas P."/>
            <person name="Parkhill J."/>
            <person name="Rea M.C."/>
            <person name="O'Sullivan O."/>
            <person name="Ritari J."/>
            <person name="Douillard F.P."/>
            <person name="Paul Ross R."/>
            <person name="Yang R."/>
            <person name="Briner A.E."/>
            <person name="Felis G.E."/>
            <person name="de Vos W.M."/>
            <person name="Barrangou R."/>
            <person name="Klaenhammer T.R."/>
            <person name="Caufield P.W."/>
            <person name="Cui Y."/>
            <person name="Zhang H."/>
            <person name="O'Toole P.W."/>
        </authorList>
    </citation>
    <scope>NUCLEOTIDE SEQUENCE [LARGE SCALE GENOMIC DNA]</scope>
    <source>
        <strain evidence="9 10">DSM 17757</strain>
    </source>
</reference>
<evidence type="ECO:0000256" key="4">
    <source>
        <dbReference type="ARBA" id="ARBA00022597"/>
    </source>
</evidence>
<dbReference type="Proteomes" id="UP000051568">
    <property type="component" value="Unassembled WGS sequence"/>
</dbReference>
<dbReference type="PROSITE" id="PS51096">
    <property type="entry name" value="PTS_EIIA_TYPE_4"/>
    <property type="match status" value="1"/>
</dbReference>
<protein>
    <submittedName>
        <fullName evidence="9">N-acetylglucosamine galactosamine PTS, EIIA</fullName>
    </submittedName>
</protein>
<dbReference type="CDD" id="cd00006">
    <property type="entry name" value="PTS_IIA_man"/>
    <property type="match status" value="1"/>
</dbReference>
<dbReference type="PANTHER" id="PTHR33799:SF1">
    <property type="entry name" value="PTS SYSTEM MANNOSE-SPECIFIC EIIAB COMPONENT-RELATED"/>
    <property type="match status" value="1"/>
</dbReference>
<name>A0A0R2IUV6_9LACO</name>
<keyword evidence="10" id="KW-1185">Reference proteome</keyword>
<organism evidence="9 10">
    <name type="scientific">Pediococcus cellicola</name>
    <dbReference type="NCBI Taxonomy" id="319652"/>
    <lineage>
        <taxon>Bacteria</taxon>
        <taxon>Bacillati</taxon>
        <taxon>Bacillota</taxon>
        <taxon>Bacilli</taxon>
        <taxon>Lactobacillales</taxon>
        <taxon>Lactobacillaceae</taxon>
        <taxon>Pediococcus</taxon>
    </lineage>
</organism>
<dbReference type="GO" id="GO:0005737">
    <property type="term" value="C:cytoplasm"/>
    <property type="evidence" value="ECO:0007669"/>
    <property type="project" value="UniProtKB-SubCell"/>
</dbReference>
<dbReference type="InterPro" id="IPR033887">
    <property type="entry name" value="PTS_IIA_man"/>
</dbReference>
<dbReference type="RefSeq" id="WP_057751690.1">
    <property type="nucleotide sequence ID" value="NZ_BJVH01000008.1"/>
</dbReference>
<dbReference type="GO" id="GO:0016020">
    <property type="term" value="C:membrane"/>
    <property type="evidence" value="ECO:0007669"/>
    <property type="project" value="InterPro"/>
</dbReference>
<dbReference type="OrthoDB" id="9799827at2"/>
<evidence type="ECO:0000256" key="5">
    <source>
        <dbReference type="ARBA" id="ARBA00022679"/>
    </source>
</evidence>
<evidence type="ECO:0000313" key="10">
    <source>
        <dbReference type="Proteomes" id="UP000051568"/>
    </source>
</evidence>
<evidence type="ECO:0000256" key="7">
    <source>
        <dbReference type="ARBA" id="ARBA00022777"/>
    </source>
</evidence>
<dbReference type="PANTHER" id="PTHR33799">
    <property type="entry name" value="PTS PERMEASE-RELATED-RELATED"/>
    <property type="match status" value="1"/>
</dbReference>
<feature type="domain" description="PTS EIIA type-4" evidence="8">
    <location>
        <begin position="1"/>
        <end position="124"/>
    </location>
</feature>
<gene>
    <name evidence="9" type="ORF">IV80_GL001805</name>
</gene>
<dbReference type="GO" id="GO:0016301">
    <property type="term" value="F:kinase activity"/>
    <property type="evidence" value="ECO:0007669"/>
    <property type="project" value="UniProtKB-KW"/>
</dbReference>
<keyword evidence="7" id="KW-0418">Kinase</keyword>
<dbReference type="Pfam" id="PF03610">
    <property type="entry name" value="EIIA-man"/>
    <property type="match status" value="1"/>
</dbReference>
<evidence type="ECO:0000256" key="2">
    <source>
        <dbReference type="ARBA" id="ARBA00022448"/>
    </source>
</evidence>
<dbReference type="InterPro" id="IPR004701">
    <property type="entry name" value="PTS_EIIA_man-typ"/>
</dbReference>